<dbReference type="PANTHER" id="PTHR43003:SF6">
    <property type="entry name" value="DNA GLYCOSYLASE"/>
    <property type="match status" value="1"/>
</dbReference>
<evidence type="ECO:0000256" key="2">
    <source>
        <dbReference type="ARBA" id="ARBA00023204"/>
    </source>
</evidence>
<evidence type="ECO:0000313" key="4">
    <source>
        <dbReference type="Proteomes" id="UP000321155"/>
    </source>
</evidence>
<sequence>MVRAAPGDGADVGADCHHGPMPSAAVPAAARPAADAELVWDPGGALHLGQTLGVLARGAHDPLVRVLSPELVWVVTRTAEGPVSACYSRPGPGPSLRRPVRVRAWGPGAAAFLAEAPRWAGAEDSWAGFEASPAFAALPERLRTARRLHPGLRLPSTGRVLDRAVLSVLEQRVTVREAVAAHRLLVRRHGQPAPGPAPEGMHVPPTAEAWRAVPVWEWHRAGVDGARAATVRRVAERAAALERLGRAPLDAGLHRGLRSVPGLGPWTVAEIVQCTHGDPDSVSVFDFHLAAWVCWFFDRRPGDDRRMLELLEPWRGDRQRVVRLLRASGFRKPSFAPRLHPEDHRHR</sequence>
<protein>
    <recommendedName>
        <fullName evidence="5">3-methyladenine DNA glycosylase</fullName>
    </recommendedName>
</protein>
<dbReference type="InterPro" id="IPR051912">
    <property type="entry name" value="Alkylbase_DNA_Glycosylase/TA"/>
</dbReference>
<dbReference type="Gene3D" id="1.10.340.30">
    <property type="entry name" value="Hypothetical protein, domain 2"/>
    <property type="match status" value="1"/>
</dbReference>
<keyword evidence="2" id="KW-0234">DNA repair</keyword>
<dbReference type="InterPro" id="IPR011257">
    <property type="entry name" value="DNA_glycosylase"/>
</dbReference>
<gene>
    <name evidence="3" type="ORF">KFL01_22550</name>
</gene>
<proteinExistence type="predicted"/>
<evidence type="ECO:0000313" key="3">
    <source>
        <dbReference type="EMBL" id="GEO92949.1"/>
    </source>
</evidence>
<dbReference type="EMBL" id="BJZR01000072">
    <property type="protein sequence ID" value="GEO92949.1"/>
    <property type="molecule type" value="Genomic_DNA"/>
</dbReference>
<keyword evidence="4" id="KW-1185">Reference proteome</keyword>
<evidence type="ECO:0000256" key="1">
    <source>
        <dbReference type="ARBA" id="ARBA00022763"/>
    </source>
</evidence>
<evidence type="ECO:0008006" key="5">
    <source>
        <dbReference type="Google" id="ProtNLM"/>
    </source>
</evidence>
<dbReference type="SUPFAM" id="SSF48150">
    <property type="entry name" value="DNA-glycosylase"/>
    <property type="match status" value="1"/>
</dbReference>
<dbReference type="PANTHER" id="PTHR43003">
    <property type="entry name" value="DNA-3-METHYLADENINE GLYCOSYLASE"/>
    <property type="match status" value="1"/>
</dbReference>
<reference evidence="3 4" key="1">
    <citation type="submission" date="2019-07" db="EMBL/GenBank/DDBJ databases">
        <title>Whole genome shotgun sequence of Kocuria flava NBRC 107626.</title>
        <authorList>
            <person name="Hosoyama A."/>
            <person name="Uohara A."/>
            <person name="Ohji S."/>
            <person name="Ichikawa N."/>
        </authorList>
    </citation>
    <scope>NUCLEOTIDE SEQUENCE [LARGE SCALE GENOMIC DNA]</scope>
    <source>
        <strain evidence="3 4">NBRC 107626</strain>
    </source>
</reference>
<name>A0ABQ0X7A9_9MICC</name>
<comment type="caution">
    <text evidence="3">The sequence shown here is derived from an EMBL/GenBank/DDBJ whole genome shotgun (WGS) entry which is preliminary data.</text>
</comment>
<dbReference type="Proteomes" id="UP000321155">
    <property type="component" value="Unassembled WGS sequence"/>
</dbReference>
<accession>A0ABQ0X7A9</accession>
<organism evidence="3 4">
    <name type="scientific">Kocuria flava</name>
    <dbReference type="NCBI Taxonomy" id="446860"/>
    <lineage>
        <taxon>Bacteria</taxon>
        <taxon>Bacillati</taxon>
        <taxon>Actinomycetota</taxon>
        <taxon>Actinomycetes</taxon>
        <taxon>Micrococcales</taxon>
        <taxon>Micrococcaceae</taxon>
        <taxon>Kocuria</taxon>
    </lineage>
</organism>
<keyword evidence="1" id="KW-0227">DNA damage</keyword>